<protein>
    <recommendedName>
        <fullName evidence="3">DUF2917 domain-containing protein</fullName>
    </recommendedName>
</protein>
<evidence type="ECO:0000313" key="1">
    <source>
        <dbReference type="EMBL" id="SFD44036.1"/>
    </source>
</evidence>
<gene>
    <name evidence="1" type="ORF">SAMN04489710_102101</name>
</gene>
<accession>A0A1I1SC41</accession>
<dbReference type="RefSeq" id="WP_092949754.1">
    <property type="nucleotide sequence ID" value="NZ_FOMQ01000002.1"/>
</dbReference>
<name>A0A1I1SC41_9BURK</name>
<keyword evidence="2" id="KW-1185">Reference proteome</keyword>
<organism evidence="1 2">
    <name type="scientific">Paracidovorax konjaci</name>
    <dbReference type="NCBI Taxonomy" id="32040"/>
    <lineage>
        <taxon>Bacteria</taxon>
        <taxon>Pseudomonadati</taxon>
        <taxon>Pseudomonadota</taxon>
        <taxon>Betaproteobacteria</taxon>
        <taxon>Burkholderiales</taxon>
        <taxon>Comamonadaceae</taxon>
        <taxon>Paracidovorax</taxon>
    </lineage>
</organism>
<evidence type="ECO:0000313" key="2">
    <source>
        <dbReference type="Proteomes" id="UP000199517"/>
    </source>
</evidence>
<reference evidence="2" key="1">
    <citation type="submission" date="2016-10" db="EMBL/GenBank/DDBJ databases">
        <authorList>
            <person name="Varghese N."/>
            <person name="Submissions S."/>
        </authorList>
    </citation>
    <scope>NUCLEOTIDE SEQUENCE [LARGE SCALE GENOMIC DNA]</scope>
    <source>
        <strain evidence="2">DSM 7481</strain>
    </source>
</reference>
<proteinExistence type="predicted"/>
<evidence type="ECO:0008006" key="3">
    <source>
        <dbReference type="Google" id="ProtNLM"/>
    </source>
</evidence>
<sequence>MAASHVLNFQQSSVRDRSSGKDVFQLDAGKAHSLRPRVPMALRIASGHAWVTLQGGSKDVCAPVAGDVFLHAGQSLWVAAGQHAVIESLGRDAVQYRFSASRAVKDDTVAHGTVSAQGAACCA</sequence>
<dbReference type="Pfam" id="PF11142">
    <property type="entry name" value="DUF2917"/>
    <property type="match status" value="1"/>
</dbReference>
<dbReference type="InterPro" id="IPR021317">
    <property type="entry name" value="DUF2917"/>
</dbReference>
<dbReference type="AlphaFoldDB" id="A0A1I1SC41"/>
<dbReference type="Proteomes" id="UP000199517">
    <property type="component" value="Unassembled WGS sequence"/>
</dbReference>
<dbReference type="OrthoDB" id="8820064at2"/>
<dbReference type="EMBL" id="FOMQ01000002">
    <property type="protein sequence ID" value="SFD44036.1"/>
    <property type="molecule type" value="Genomic_DNA"/>
</dbReference>
<dbReference type="STRING" id="32040.SAMN04489710_102101"/>